<dbReference type="GO" id="GO:0030527">
    <property type="term" value="F:structural constituent of chromatin"/>
    <property type="evidence" value="ECO:0007669"/>
    <property type="project" value="InterPro"/>
</dbReference>
<dbReference type="InterPro" id="IPR020816">
    <property type="entry name" value="Histone-like_DNA-bd_CS"/>
</dbReference>
<dbReference type="GO" id="GO:0005829">
    <property type="term" value="C:cytosol"/>
    <property type="evidence" value="ECO:0007669"/>
    <property type="project" value="TreeGrafter"/>
</dbReference>
<name>A0A249E0E8_9ENTR</name>
<dbReference type="InterPro" id="IPR010992">
    <property type="entry name" value="IHF-like_DNA-bd_dom_sf"/>
</dbReference>
<keyword evidence="5" id="KW-0238">DNA-binding</keyword>
<evidence type="ECO:0000256" key="5">
    <source>
        <dbReference type="ARBA" id="ARBA00023125"/>
    </source>
</evidence>
<dbReference type="GO" id="GO:0006355">
    <property type="term" value="P:regulation of DNA-templated transcription"/>
    <property type="evidence" value="ECO:0007669"/>
    <property type="project" value="InterPro"/>
</dbReference>
<dbReference type="GO" id="GO:0006417">
    <property type="term" value="P:regulation of translation"/>
    <property type="evidence" value="ECO:0007669"/>
    <property type="project" value="UniProtKB-KW"/>
</dbReference>
<dbReference type="RefSeq" id="WP_040056082.1">
    <property type="nucleotide sequence ID" value="NZ_CP016303.1"/>
</dbReference>
<evidence type="ECO:0000256" key="6">
    <source>
        <dbReference type="ARBA" id="ARBA00023163"/>
    </source>
</evidence>
<keyword evidence="7" id="KW-0233">DNA recombination</keyword>
<proteinExistence type="inferred from homology"/>
<protein>
    <recommendedName>
        <fullName evidence="2">Integration host factor subunit alpha</fullName>
    </recommendedName>
</protein>
<reference evidence="10" key="1">
    <citation type="submission" date="2016-06" db="EMBL/GenBank/DDBJ databases">
        <authorList>
            <person name="Chen W."/>
            <person name="Hasegawa D.K."/>
        </authorList>
    </citation>
    <scope>NUCLEOTIDE SEQUENCE [LARGE SCALE GENOMIC DNA]</scope>
    <source>
        <strain evidence="10">MEAM1</strain>
    </source>
</reference>
<dbReference type="Proteomes" id="UP000216438">
    <property type="component" value="Chromosome"/>
</dbReference>
<evidence type="ECO:0000256" key="4">
    <source>
        <dbReference type="ARBA" id="ARBA00023015"/>
    </source>
</evidence>
<keyword evidence="6" id="KW-0804">Transcription</keyword>
<evidence type="ECO:0000313" key="10">
    <source>
        <dbReference type="Proteomes" id="UP000216438"/>
    </source>
</evidence>
<dbReference type="SUPFAM" id="SSF47729">
    <property type="entry name" value="IHF-like DNA-binding proteins"/>
    <property type="match status" value="1"/>
</dbReference>
<dbReference type="AlphaFoldDB" id="A0A249E0E8"/>
<dbReference type="PRINTS" id="PR01727">
    <property type="entry name" value="DNABINDINGHU"/>
</dbReference>
<keyword evidence="3" id="KW-0810">Translation regulation</keyword>
<dbReference type="InterPro" id="IPR000119">
    <property type="entry name" value="Hist_DNA-bd"/>
</dbReference>
<evidence type="ECO:0000256" key="2">
    <source>
        <dbReference type="ARBA" id="ARBA00018329"/>
    </source>
</evidence>
<dbReference type="SMART" id="SM00411">
    <property type="entry name" value="BHL"/>
    <property type="match status" value="1"/>
</dbReference>
<evidence type="ECO:0000256" key="3">
    <source>
        <dbReference type="ARBA" id="ARBA00022845"/>
    </source>
</evidence>
<sequence>MTITKADILNDLSEKFGLDPKESKHILELFFEEIRSILGDKECSKLKFSGFGNFNVRNKKERPGRNPKTGKKVLITKRRVVTFHAGLKLKSLIENGNEKCSKLKNNQ</sequence>
<dbReference type="PANTHER" id="PTHR33175:SF2">
    <property type="entry name" value="INTEGRATION HOST FACTOR SUBUNIT ALPHA"/>
    <property type="match status" value="1"/>
</dbReference>
<dbReference type="Pfam" id="PF00216">
    <property type="entry name" value="Bac_DNA_binding"/>
    <property type="match status" value="1"/>
</dbReference>
<accession>A0A249E0E8</accession>
<dbReference type="PROSITE" id="PS00045">
    <property type="entry name" value="HISTONE_LIKE"/>
    <property type="match status" value="1"/>
</dbReference>
<dbReference type="EMBL" id="CP016303">
    <property type="protein sequence ID" value="ASX27069.1"/>
    <property type="molecule type" value="Genomic_DNA"/>
</dbReference>
<dbReference type="Gene3D" id="4.10.520.10">
    <property type="entry name" value="IHF-like DNA-binding proteins"/>
    <property type="match status" value="1"/>
</dbReference>
<evidence type="ECO:0000256" key="1">
    <source>
        <dbReference type="ARBA" id="ARBA00010529"/>
    </source>
</evidence>
<dbReference type="CDD" id="cd13835">
    <property type="entry name" value="IHF_A"/>
    <property type="match status" value="1"/>
</dbReference>
<comment type="similarity">
    <text evidence="1 8">Belongs to the bacterial histone-like protein family.</text>
</comment>
<dbReference type="OrthoDB" id="9797747at2"/>
<keyword evidence="4" id="KW-0805">Transcription regulation</keyword>
<dbReference type="InterPro" id="IPR005684">
    <property type="entry name" value="IHF_alpha"/>
</dbReference>
<gene>
    <name evidence="9" type="ORF">BA171_06175</name>
</gene>
<dbReference type="NCBIfam" id="NF001401">
    <property type="entry name" value="PRK00285.1"/>
    <property type="match status" value="1"/>
</dbReference>
<reference evidence="9 10" key="2">
    <citation type="submission" date="2017-09" db="EMBL/GenBank/DDBJ databases">
        <title>The genome of whitefly Bemisia tabaci, a global crop pest, provides novel insights into virus transmission, host adaptation and insecticide resistance.</title>
        <authorList>
            <person name="Kaur N."/>
            <person name="Kliot A."/>
            <person name="Pinheiro P.V."/>
            <person name="Luan J."/>
            <person name="Zheng Y."/>
            <person name="Liu W."/>
            <person name="Sun H."/>
            <person name="Yang X."/>
            <person name="Xu Y."/>
            <person name="Luo Y."/>
            <person name="Kruse A."/>
            <person name="Fisher T.W."/>
            <person name="Nelson D.R."/>
            <person name="Elimelech M."/>
            <person name="MacCoss M."/>
            <person name="Johnson R."/>
            <person name="Cohen E."/>
            <person name="Hunter W.B."/>
            <person name="Brown J.K."/>
            <person name="Jander G."/>
            <person name="Cilia M."/>
            <person name="Douglas A.E."/>
            <person name="Ghanim M."/>
            <person name="Simmons A.M."/>
            <person name="Wintermantel W.M."/>
            <person name="Ling K.-S."/>
            <person name="Fei Z."/>
        </authorList>
    </citation>
    <scope>NUCLEOTIDE SEQUENCE [LARGE SCALE GENOMIC DNA]</scope>
    <source>
        <strain evidence="9 10">MEAM1</strain>
    </source>
</reference>
<dbReference type="PANTHER" id="PTHR33175">
    <property type="entry name" value="DNA-BINDING PROTEIN HU"/>
    <property type="match status" value="1"/>
</dbReference>
<organism evidence="9 10">
    <name type="scientific">Candidatus Hamiltonella defensa</name>
    <name type="common">Bemisia tabaci</name>
    <dbReference type="NCBI Taxonomy" id="672795"/>
    <lineage>
        <taxon>Bacteria</taxon>
        <taxon>Pseudomonadati</taxon>
        <taxon>Pseudomonadota</taxon>
        <taxon>Gammaproteobacteria</taxon>
        <taxon>Enterobacterales</taxon>
        <taxon>Enterobacteriaceae</taxon>
        <taxon>aphid secondary symbionts</taxon>
        <taxon>Candidatus Williamhamiltonella</taxon>
    </lineage>
</organism>
<dbReference type="GO" id="GO:0006310">
    <property type="term" value="P:DNA recombination"/>
    <property type="evidence" value="ECO:0007669"/>
    <property type="project" value="UniProtKB-KW"/>
</dbReference>
<dbReference type="GO" id="GO:0009893">
    <property type="term" value="P:positive regulation of metabolic process"/>
    <property type="evidence" value="ECO:0007669"/>
    <property type="project" value="UniProtKB-ARBA"/>
</dbReference>
<evidence type="ECO:0000256" key="8">
    <source>
        <dbReference type="RuleBase" id="RU003939"/>
    </source>
</evidence>
<evidence type="ECO:0000256" key="7">
    <source>
        <dbReference type="ARBA" id="ARBA00023172"/>
    </source>
</evidence>
<dbReference type="GO" id="GO:0003677">
    <property type="term" value="F:DNA binding"/>
    <property type="evidence" value="ECO:0007669"/>
    <property type="project" value="UniProtKB-KW"/>
</dbReference>
<evidence type="ECO:0000313" key="9">
    <source>
        <dbReference type="EMBL" id="ASX27069.1"/>
    </source>
</evidence>